<organism evidence="1 2">
    <name type="scientific">Brachionus plicatilis</name>
    <name type="common">Marine rotifer</name>
    <name type="synonym">Brachionus muelleri</name>
    <dbReference type="NCBI Taxonomy" id="10195"/>
    <lineage>
        <taxon>Eukaryota</taxon>
        <taxon>Metazoa</taxon>
        <taxon>Spiralia</taxon>
        <taxon>Gnathifera</taxon>
        <taxon>Rotifera</taxon>
        <taxon>Eurotatoria</taxon>
        <taxon>Monogononta</taxon>
        <taxon>Pseudotrocha</taxon>
        <taxon>Ploima</taxon>
        <taxon>Brachionidae</taxon>
        <taxon>Brachionus</taxon>
    </lineage>
</organism>
<dbReference type="Proteomes" id="UP000276133">
    <property type="component" value="Unassembled WGS sequence"/>
</dbReference>
<protein>
    <submittedName>
        <fullName evidence="1">Uncharacterized protein</fullName>
    </submittedName>
</protein>
<sequence>MVSLIKSAIYFFALMLRPRRASVNWAGAHNGIGLPTSCMEPMSTHSLRAQILQPFNKLHYFRNYLIQCCYEIYSKGSTFKEAWDKTPSSLNAINARKLKLFCK</sequence>
<reference evidence="1 2" key="1">
    <citation type="journal article" date="2018" name="Sci. Rep.">
        <title>Genomic signatures of local adaptation to the degree of environmental predictability in rotifers.</title>
        <authorList>
            <person name="Franch-Gras L."/>
            <person name="Hahn C."/>
            <person name="Garcia-Roger E.M."/>
            <person name="Carmona M.J."/>
            <person name="Serra M."/>
            <person name="Gomez A."/>
        </authorList>
    </citation>
    <scope>NUCLEOTIDE SEQUENCE [LARGE SCALE GENOMIC DNA]</scope>
    <source>
        <strain evidence="1">HYR1</strain>
    </source>
</reference>
<accession>A0A3M7SDW0</accession>
<evidence type="ECO:0000313" key="2">
    <source>
        <dbReference type="Proteomes" id="UP000276133"/>
    </source>
</evidence>
<dbReference type="EMBL" id="REGN01001539">
    <property type="protein sequence ID" value="RNA34003.1"/>
    <property type="molecule type" value="Genomic_DNA"/>
</dbReference>
<comment type="caution">
    <text evidence="1">The sequence shown here is derived from an EMBL/GenBank/DDBJ whole genome shotgun (WGS) entry which is preliminary data.</text>
</comment>
<name>A0A3M7SDW0_BRAPC</name>
<evidence type="ECO:0000313" key="1">
    <source>
        <dbReference type="EMBL" id="RNA34003.1"/>
    </source>
</evidence>
<keyword evidence="2" id="KW-1185">Reference proteome</keyword>
<gene>
    <name evidence="1" type="ORF">BpHYR1_046721</name>
</gene>
<proteinExistence type="predicted"/>
<dbReference type="AlphaFoldDB" id="A0A3M7SDW0"/>